<organism evidence="1 2">
    <name type="scientific">Mesorhizobium plurifarium</name>
    <dbReference type="NCBI Taxonomy" id="69974"/>
    <lineage>
        <taxon>Bacteria</taxon>
        <taxon>Pseudomonadati</taxon>
        <taxon>Pseudomonadota</taxon>
        <taxon>Alphaproteobacteria</taxon>
        <taxon>Hyphomicrobiales</taxon>
        <taxon>Phyllobacteriaceae</taxon>
        <taxon>Mesorhizobium</taxon>
    </lineage>
</organism>
<dbReference type="EMBL" id="CCNB01000003">
    <property type="protein sequence ID" value="CDX19805.1"/>
    <property type="molecule type" value="Genomic_DNA"/>
</dbReference>
<protein>
    <submittedName>
        <fullName evidence="1">Uncharacterized protein</fullName>
    </submittedName>
</protein>
<name>A0A090DZC6_MESPL</name>
<proteinExistence type="predicted"/>
<sequence>MHQPFGGVGFISRQYGNLHGTLLLMSLPRPPNDVGSTDVPVLSWHLTGLLVDRSGAVLANGRFNRSEAPVYCNMRYF</sequence>
<dbReference type="Proteomes" id="UP000046373">
    <property type="component" value="Unassembled WGS sequence"/>
</dbReference>
<evidence type="ECO:0000313" key="1">
    <source>
        <dbReference type="EMBL" id="CDX19805.1"/>
    </source>
</evidence>
<reference evidence="1 2" key="1">
    <citation type="submission" date="2014-08" db="EMBL/GenBank/DDBJ databases">
        <authorList>
            <person name="Moulin Lionel"/>
        </authorList>
    </citation>
    <scope>NUCLEOTIDE SEQUENCE [LARGE SCALE GENOMIC DNA]</scope>
</reference>
<gene>
    <name evidence="1" type="ORF">MPLDJ20_110271</name>
</gene>
<accession>A0A090DZC6</accession>
<evidence type="ECO:0000313" key="2">
    <source>
        <dbReference type="Proteomes" id="UP000046373"/>
    </source>
</evidence>
<dbReference type="AlphaFoldDB" id="A0A090DZC6"/>